<organism evidence="1">
    <name type="scientific">Pseudomonas syringae CC1417</name>
    <dbReference type="NCBI Taxonomy" id="1357272"/>
    <lineage>
        <taxon>Bacteria</taxon>
        <taxon>Pseudomonadati</taxon>
        <taxon>Pseudomonadota</taxon>
        <taxon>Gammaproteobacteria</taxon>
        <taxon>Pseudomonadales</taxon>
        <taxon>Pseudomonadaceae</taxon>
        <taxon>Pseudomonas</taxon>
        <taxon>Pseudomonas syringae</taxon>
    </lineage>
</organism>
<gene>
    <name evidence="1" type="ORF">N011_13890</name>
</gene>
<dbReference type="EMBL" id="CP159362">
    <property type="protein sequence ID" value="XCN65621.1"/>
    <property type="molecule type" value="Genomic_DNA"/>
</dbReference>
<reference evidence="1" key="2">
    <citation type="submission" date="2024-07" db="EMBL/GenBank/DDBJ databases">
        <title>A complete genome sequence for Pseudomonas syringae CC1417.</title>
        <authorList>
            <person name="Baltrus D.A."/>
        </authorList>
    </citation>
    <scope>NUCLEOTIDE SEQUENCE</scope>
    <source>
        <strain evidence="1">CC1417</strain>
    </source>
</reference>
<sequence length="158" mass="17641">MADRRPRAFIAWQLPATGLPRALVDLFSALYLNRVDLLVFVKRQKAKVNRDCESIWINDAPKGVNLVVIDAQDHEVDVRGDGEQLATDPNKYHSLPLQTEPGFSTISARSGLSVLLINVALHLNCVQDLLKLFSKWQIPYDRHDGRQCVITAAVVGRG</sequence>
<accession>A0AAU8LB25</accession>
<evidence type="ECO:0000313" key="1">
    <source>
        <dbReference type="EMBL" id="XCN65621.1"/>
    </source>
</evidence>
<dbReference type="AlphaFoldDB" id="A0AAU8LB25"/>
<name>A0AAU8LB25_PSESX</name>
<dbReference type="RefSeq" id="WP_024694413.1">
    <property type="nucleotide sequence ID" value="NZ_CP159362.1"/>
</dbReference>
<protein>
    <submittedName>
        <fullName evidence="1">Uncharacterized protein</fullName>
    </submittedName>
</protein>
<reference evidence="1" key="1">
    <citation type="journal article" date="2014" name="Genome Announc.">
        <title>Draft Genome Sequences of a Phylogenetically Diverse Suite of Pseudomonas syringae Strains from Multiple Source Populations.</title>
        <authorList>
            <person name="Baltrus D.A."/>
            <person name="Yourstone S."/>
            <person name="Lind A."/>
            <person name="Guilbaud C."/>
            <person name="Sands D.C."/>
            <person name="Jones C.D."/>
            <person name="Morris C.E."/>
            <person name="Dangl J.L."/>
        </authorList>
    </citation>
    <scope>NUCLEOTIDE SEQUENCE</scope>
    <source>
        <strain evidence="1">CC1417</strain>
    </source>
</reference>
<proteinExistence type="predicted"/>